<protein>
    <submittedName>
        <fullName evidence="1">Winged helix-turn-helix domain-containing protein</fullName>
    </submittedName>
</protein>
<dbReference type="AlphaFoldDB" id="A0A6C0FZE9"/>
<dbReference type="Proteomes" id="UP000476064">
    <property type="component" value="Chromosome"/>
</dbReference>
<dbReference type="EMBL" id="CP048209">
    <property type="protein sequence ID" value="QHT61452.1"/>
    <property type="molecule type" value="Genomic_DNA"/>
</dbReference>
<gene>
    <name evidence="1" type="ORF">GXP70_16770</name>
</gene>
<sequence length="427" mass="48321">MEPIRTTKRALRRLLLDRQGLLAAPQPRADSDEARSKQAMAVIRQLEGVQIDPVSAVRPNQHLTLAARIAGYAPDALNGLLPRGEVFEYIANAACILPMEDYPIFEPTRRLMRQHTEARVEALRPVIEQVLLQLEREGPLPAKAFESDVRVHGYWDDANAAAKTKATSLALQLLVETAQVQIAGRAGNQRLFELSSRYVPADLLRQSDAIGQEEAENAMLLKYYRAYGVFEPSDSRFGWLRLPAQGRRDAIARHVAGGTAAQVAIDGLKQPYYILTADRERLAVHQEADAELDRRGQVDDLANSMNAAMEDDSLPFRFIPPLDNVLWSRKRLEDLFGFEYRWEIYTPAVKRKYGYYAMPILAGDRFIGRMDPRLDTKRRHLTVELLQLEPGLAFDGRFKRKLEDALETFARTHGAETLTIERYALGE</sequence>
<accession>A0A6C0FZE9</accession>
<dbReference type="InterPro" id="IPR009351">
    <property type="entry name" value="AlkZ-like"/>
</dbReference>
<dbReference type="Pfam" id="PF06224">
    <property type="entry name" value="AlkZ-like"/>
    <property type="match status" value="1"/>
</dbReference>
<dbReference type="PANTHER" id="PTHR30528:SF0">
    <property type="entry name" value="CYTOPLASMIC PROTEIN"/>
    <property type="match status" value="1"/>
</dbReference>
<name>A0A6C0FZE9_9BACL</name>
<evidence type="ECO:0000313" key="2">
    <source>
        <dbReference type="Proteomes" id="UP000476064"/>
    </source>
</evidence>
<dbReference type="PANTHER" id="PTHR30528">
    <property type="entry name" value="CYTOPLASMIC PROTEIN"/>
    <property type="match status" value="1"/>
</dbReference>
<evidence type="ECO:0000313" key="1">
    <source>
        <dbReference type="EMBL" id="QHT61452.1"/>
    </source>
</evidence>
<proteinExistence type="predicted"/>
<reference evidence="1 2" key="1">
    <citation type="submission" date="2020-01" db="EMBL/GenBank/DDBJ databases">
        <title>Paenibacillus sp. nov., isolated from tomato rhizosphere.</title>
        <authorList>
            <person name="Weon H.-Y."/>
            <person name="Lee S.A."/>
        </authorList>
    </citation>
    <scope>NUCLEOTIDE SEQUENCE [LARGE SCALE GENOMIC DNA]</scope>
    <source>
        <strain evidence="1 2">12200R-189</strain>
    </source>
</reference>
<organism evidence="1 2">
    <name type="scientific">Paenibacillus lycopersici</name>
    <dbReference type="NCBI Taxonomy" id="2704462"/>
    <lineage>
        <taxon>Bacteria</taxon>
        <taxon>Bacillati</taxon>
        <taxon>Bacillota</taxon>
        <taxon>Bacilli</taxon>
        <taxon>Bacillales</taxon>
        <taxon>Paenibacillaceae</taxon>
        <taxon>Paenibacillus</taxon>
    </lineage>
</organism>
<keyword evidence="2" id="KW-1185">Reference proteome</keyword>
<dbReference type="RefSeq" id="WP_162357891.1">
    <property type="nucleotide sequence ID" value="NZ_CP048209.1"/>
</dbReference>
<dbReference type="KEGG" id="plyc:GXP70_16770"/>